<evidence type="ECO:0000256" key="12">
    <source>
        <dbReference type="ARBA" id="ARBA00022821"/>
    </source>
</evidence>
<evidence type="ECO:0000256" key="3">
    <source>
        <dbReference type="ARBA" id="ARBA00004251"/>
    </source>
</evidence>
<evidence type="ECO:0000313" key="21">
    <source>
        <dbReference type="EMBL" id="CAJ1952954.1"/>
    </source>
</evidence>
<feature type="domain" description="Disease resistance R13L4/SHOC-2-like LRR" evidence="20">
    <location>
        <begin position="1270"/>
        <end position="1490"/>
    </location>
</feature>
<dbReference type="GO" id="GO:0009653">
    <property type="term" value="P:anatomical structure morphogenesis"/>
    <property type="evidence" value="ECO:0007669"/>
    <property type="project" value="UniProtKB-ARBA"/>
</dbReference>
<dbReference type="SMART" id="SM00365">
    <property type="entry name" value="LRR_SD22"/>
    <property type="match status" value="11"/>
</dbReference>
<dbReference type="GO" id="GO:0006952">
    <property type="term" value="P:defense response"/>
    <property type="evidence" value="ECO:0007669"/>
    <property type="project" value="UniProtKB-KW"/>
</dbReference>
<organism evidence="21 22">
    <name type="scientific">Sphenostylis stenocarpa</name>
    <dbReference type="NCBI Taxonomy" id="92480"/>
    <lineage>
        <taxon>Eukaryota</taxon>
        <taxon>Viridiplantae</taxon>
        <taxon>Streptophyta</taxon>
        <taxon>Embryophyta</taxon>
        <taxon>Tracheophyta</taxon>
        <taxon>Spermatophyta</taxon>
        <taxon>Magnoliopsida</taxon>
        <taxon>eudicotyledons</taxon>
        <taxon>Gunneridae</taxon>
        <taxon>Pentapetalae</taxon>
        <taxon>rosids</taxon>
        <taxon>fabids</taxon>
        <taxon>Fabales</taxon>
        <taxon>Fabaceae</taxon>
        <taxon>Papilionoideae</taxon>
        <taxon>50 kb inversion clade</taxon>
        <taxon>NPAAA clade</taxon>
        <taxon>indigoferoid/millettioid clade</taxon>
        <taxon>Phaseoleae</taxon>
        <taxon>Sphenostylis</taxon>
    </lineage>
</organism>
<keyword evidence="14" id="KW-0472">Membrane</keyword>
<dbReference type="SUPFAM" id="SSF52058">
    <property type="entry name" value="L domain-like"/>
    <property type="match status" value="4"/>
</dbReference>
<dbReference type="GO" id="GO:0099402">
    <property type="term" value="P:plant organ development"/>
    <property type="evidence" value="ECO:0007669"/>
    <property type="project" value="UniProtKB-ARBA"/>
</dbReference>
<feature type="domain" description="Leucine-rich repeat-containing N-terminal plant-type" evidence="19">
    <location>
        <begin position="1202"/>
        <end position="1239"/>
    </location>
</feature>
<evidence type="ECO:0000256" key="14">
    <source>
        <dbReference type="ARBA" id="ARBA00023136"/>
    </source>
</evidence>
<dbReference type="FunFam" id="3.80.10.10:FF:000095">
    <property type="entry name" value="LRR receptor-like serine/threonine-protein kinase GSO1"/>
    <property type="match status" value="1"/>
</dbReference>
<comment type="similarity">
    <text evidence="18">Belongs to the polygalacturonase-inhibiting protein family.</text>
</comment>
<keyword evidence="7" id="KW-0964">Secreted</keyword>
<evidence type="ECO:0000256" key="15">
    <source>
        <dbReference type="ARBA" id="ARBA00023157"/>
    </source>
</evidence>
<dbReference type="Pfam" id="PF08263">
    <property type="entry name" value="LRRNT_2"/>
    <property type="match status" value="2"/>
</dbReference>
<accession>A0AA86VPG2</accession>
<reference evidence="21" key="1">
    <citation type="submission" date="2023-10" db="EMBL/GenBank/DDBJ databases">
        <authorList>
            <person name="Domelevo Entfellner J.-B."/>
        </authorList>
    </citation>
    <scope>NUCLEOTIDE SEQUENCE</scope>
</reference>
<evidence type="ECO:0000256" key="9">
    <source>
        <dbReference type="ARBA" id="ARBA00022692"/>
    </source>
</evidence>
<dbReference type="InterPro" id="IPR055414">
    <property type="entry name" value="LRR_R13L4/SHOC2-like"/>
</dbReference>
<dbReference type="InterPro" id="IPR046956">
    <property type="entry name" value="RLP23-like"/>
</dbReference>
<dbReference type="GO" id="GO:0005886">
    <property type="term" value="C:plasma membrane"/>
    <property type="evidence" value="ECO:0007669"/>
    <property type="project" value="UniProtKB-SubCell"/>
</dbReference>
<evidence type="ECO:0000256" key="10">
    <source>
        <dbReference type="ARBA" id="ARBA00022729"/>
    </source>
</evidence>
<keyword evidence="22" id="KW-1185">Reference proteome</keyword>
<evidence type="ECO:0000256" key="7">
    <source>
        <dbReference type="ARBA" id="ARBA00022525"/>
    </source>
</evidence>
<gene>
    <name evidence="21" type="ORF">AYBTSS11_LOCUS15570</name>
</gene>
<evidence type="ECO:0000256" key="6">
    <source>
        <dbReference type="ARBA" id="ARBA00022512"/>
    </source>
</evidence>
<protein>
    <submittedName>
        <fullName evidence="21">Uncharacterized protein</fullName>
    </submittedName>
</protein>
<dbReference type="FunFam" id="3.80.10.10:FF:000400">
    <property type="entry name" value="Nuclear pore complex protein NUP107"/>
    <property type="match status" value="1"/>
</dbReference>
<dbReference type="Gene3D" id="3.80.10.10">
    <property type="entry name" value="Ribonuclease Inhibitor"/>
    <property type="match status" value="7"/>
</dbReference>
<dbReference type="SUPFAM" id="SSF52047">
    <property type="entry name" value="RNI-like"/>
    <property type="match status" value="1"/>
</dbReference>
<sequence>MFMVCLVLQVVHGEEEIRCIPEEREALLQFKGAFVDRNGMLSSWSTPHCCQWQGIRCSNLTAHILSLLHLHGEMDDYEYMLSRSLLSQRYISGKIHKSLLELRELEYLNLSSNSFSNSHIPEFLGSLRNLKYLDLSSCGFGGNIPSQFGSLSHLKYLNLAWNSLEGSIPRQLGNLSRLEHLDLGGNSLKGNIPSQLGDLFQLQYLDLRYNFEGNIPSHLGNLSNLQELYLGGYHDTLKIDNGGQWLTNLFSLTHLFMECISNLNHSHSWFQVIAKLPKLRELSLVDCSLSDHFILPWRPFKFNFSASLSVLRLSENTFTSPMIFQWVSNISSNLVELDLSGNLLEGSTSGHFGIVMNSLRHLDLSSNRFKGGDMKSFANICTLHSLNMNENNLIESLPSILHNLSSGCAIHSLQELDLKYNYITGTLLDLSIFSSLKTLLLDGNDLNGKISKDVRLPSNLEILSMSSNSIEDLPVIIHHLSGCARDTLQELNLVGNKINGSLPDLSVFSNLKVLDLSANQLNGKIAEGNKLPSKLESLSIRSNSFEGGIPKSFGNACVLRSLNMASNNFNCEFSMIIHHLSGCARYSLEELYLHMNQINGTLPDLSTFTSLRGLYLYGNELNGEIPKDIQFPPQLELLDMQSNFLKGLLTDYHFTNMSNLKTLELSDNSLALEFTQNWFPSFQLEYIGLRSCKLGPKFPKWLQTQNEFYFIDISNATISDIVPNWFWVKTQLQEWMRVNISYNSLRGIIQNFPQNNPYYFISLGSNQFEGPIPMFIRNSLFIDLSKNKFSDFHSFLCANGTIQTLYQLHLSNNQFSTQIPDCWNNFKSLAYLDLSHNKLSGKLPTSMGSLLDLHALFLRNNNLVGGIPFSLRNCTKLVMLDMSENNLAGFIPDWIGTINELQILRLKRNRFYGSLPLQICHLRKIQLLDLSLNNLSGKIPKCIKNFTSMDQTTSSIHIEDHMYFLNNNSHFAGNQPYYLNAVLMWKGSEQLFENKCLSLLKSIDLSSNHFSEEIPTEIEKLSGLISLNLSRNKLIGKIPSNIGKLASLDSLDLSRNQLVGSIPPSLAQIYGLSVLDLSHNHLTGEIPTGTQLQSFNSSSYEDNLDLCGSPLKKLCIDGQRTQEPKVEADGEEYSILSNEFFMSMGIGFVISFWVVFGSILFKRSWQHAYFHFLNNLADNIHLKVALLTKVVVYGEEEIRCIPKEREALLQFKGALVLHKGMLSSWSAPHCCQWEGIRCSNLTAHILSLDLHGEYVYYGSSQRYISGEIHKSLMELRELEYLNLSSNYFPDSHIPEFLGSLRNLRYLDLSYSKFVGKIPSEFGSLSHLKYLNLAWNSLEGSIPRQLGNLSELHHLDLTGNSFENIPSQLGNLSNLQELYVGGFDGAPTIDEGGQWLCNLISLTHLYLRSISNLHTSHSVLEMIAKLPKLRELRLVDGSLSDHFILSRRPSKFNFSASLLALDLSWNTFTSPMIFQWVSNITSNLVELDLSYNLLEGSTSSHFGTSLKHLDLSSNVFKGADLKSFMNICTLHSLNLYRNNLSEDLPSILHNLSGGCVRYSLQELDLTYNHIIGTLPDVSVFSSLKALLLDRNQLSGKIPGYIKLPWKLEVLSISSNFLEGGVPKSFGNSCALRSVDISSNYLNREFPMIIQQFFGCARYSLQELNLARNQINGTLTDLSKFSSLKRLDLSCNHVNGEILEGNKLPPSQLEYVKKEVPHPWELQLGALLLPIKGAPPPLFQTSQIFLLLSLLLS</sequence>
<dbReference type="SMART" id="SM00369">
    <property type="entry name" value="LRR_TYP"/>
    <property type="match status" value="15"/>
</dbReference>
<keyword evidence="12" id="KW-0611">Plant defense</keyword>
<dbReference type="FunFam" id="3.80.10.10:FF:000111">
    <property type="entry name" value="LRR receptor-like serine/threonine-protein kinase ERECTA"/>
    <property type="match status" value="1"/>
</dbReference>
<dbReference type="Pfam" id="PF13855">
    <property type="entry name" value="LRR_8"/>
    <property type="match status" value="1"/>
</dbReference>
<keyword evidence="6" id="KW-0134">Cell wall</keyword>
<keyword evidence="9" id="KW-0812">Transmembrane</keyword>
<evidence type="ECO:0000256" key="4">
    <source>
        <dbReference type="ARBA" id="ARBA00009592"/>
    </source>
</evidence>
<evidence type="ECO:0000256" key="2">
    <source>
        <dbReference type="ARBA" id="ARBA00004191"/>
    </source>
</evidence>
<evidence type="ECO:0000256" key="13">
    <source>
        <dbReference type="ARBA" id="ARBA00022989"/>
    </source>
</evidence>
<keyword evidence="17" id="KW-0325">Glycoprotein</keyword>
<name>A0AA86VPG2_9FABA</name>
<keyword evidence="16" id="KW-0675">Receptor</keyword>
<evidence type="ECO:0000256" key="8">
    <source>
        <dbReference type="ARBA" id="ARBA00022614"/>
    </source>
</evidence>
<dbReference type="FunFam" id="3.80.10.10:FF:000383">
    <property type="entry name" value="Leucine-rich repeat receptor protein kinase EMS1"/>
    <property type="match status" value="1"/>
</dbReference>
<dbReference type="Pfam" id="PF13516">
    <property type="entry name" value="LRR_6"/>
    <property type="match status" value="2"/>
</dbReference>
<dbReference type="Pfam" id="PF00560">
    <property type="entry name" value="LRR_1"/>
    <property type="match status" value="8"/>
</dbReference>
<dbReference type="PROSITE" id="PS51450">
    <property type="entry name" value="LRR"/>
    <property type="match status" value="3"/>
</dbReference>
<dbReference type="PANTHER" id="PTHR48063">
    <property type="entry name" value="LRR RECEPTOR-LIKE KINASE"/>
    <property type="match status" value="1"/>
</dbReference>
<dbReference type="PRINTS" id="PR00019">
    <property type="entry name" value="LEURICHRPT"/>
</dbReference>
<keyword evidence="8" id="KW-0433">Leucine-rich repeat</keyword>
<feature type="domain" description="Leucine-rich repeat-containing N-terminal plant-type" evidence="19">
    <location>
        <begin position="21"/>
        <end position="58"/>
    </location>
</feature>
<evidence type="ECO:0000256" key="11">
    <source>
        <dbReference type="ARBA" id="ARBA00022737"/>
    </source>
</evidence>
<comment type="similarity">
    <text evidence="4">Belongs to the RLP family.</text>
</comment>
<evidence type="ECO:0000256" key="17">
    <source>
        <dbReference type="ARBA" id="ARBA00023180"/>
    </source>
</evidence>
<dbReference type="EMBL" id="OY731401">
    <property type="protein sequence ID" value="CAJ1952954.1"/>
    <property type="molecule type" value="Genomic_DNA"/>
</dbReference>
<dbReference type="PANTHER" id="PTHR48063:SF98">
    <property type="entry name" value="LRR RECEPTOR-LIKE SERINE_THREONINE-PROTEIN KINASE FLS2"/>
    <property type="match status" value="1"/>
</dbReference>
<proteinExistence type="inferred from homology"/>
<dbReference type="InterPro" id="IPR032675">
    <property type="entry name" value="LRR_dom_sf"/>
</dbReference>
<keyword evidence="5" id="KW-1003">Cell membrane</keyword>
<evidence type="ECO:0000259" key="19">
    <source>
        <dbReference type="Pfam" id="PF08263"/>
    </source>
</evidence>
<dbReference type="InterPro" id="IPR013210">
    <property type="entry name" value="LRR_N_plant-typ"/>
</dbReference>
<evidence type="ECO:0000256" key="1">
    <source>
        <dbReference type="ARBA" id="ARBA00004170"/>
    </source>
</evidence>
<dbReference type="InterPro" id="IPR001611">
    <property type="entry name" value="Leu-rich_rpt"/>
</dbReference>
<dbReference type="Pfam" id="PF23598">
    <property type="entry name" value="LRR_14"/>
    <property type="match status" value="2"/>
</dbReference>
<dbReference type="Gramene" id="rna-AYBTSS11_LOCUS15570">
    <property type="protein sequence ID" value="CAJ1952954.1"/>
    <property type="gene ID" value="gene-AYBTSS11_LOCUS15570"/>
</dbReference>
<keyword evidence="10" id="KW-0732">Signal</keyword>
<keyword evidence="15" id="KW-1015">Disulfide bond</keyword>
<dbReference type="InterPro" id="IPR003591">
    <property type="entry name" value="Leu-rich_rpt_typical-subtyp"/>
</dbReference>
<evidence type="ECO:0000256" key="18">
    <source>
        <dbReference type="ARBA" id="ARBA00038043"/>
    </source>
</evidence>
<evidence type="ECO:0000256" key="5">
    <source>
        <dbReference type="ARBA" id="ARBA00022475"/>
    </source>
</evidence>
<feature type="domain" description="Disease resistance R13L4/SHOC-2-like LRR" evidence="20">
    <location>
        <begin position="147"/>
        <end position="368"/>
    </location>
</feature>
<evidence type="ECO:0000256" key="16">
    <source>
        <dbReference type="ARBA" id="ARBA00023170"/>
    </source>
</evidence>
<evidence type="ECO:0000313" key="22">
    <source>
        <dbReference type="Proteomes" id="UP001189624"/>
    </source>
</evidence>
<dbReference type="Proteomes" id="UP001189624">
    <property type="component" value="Chromosome 4"/>
</dbReference>
<evidence type="ECO:0000259" key="20">
    <source>
        <dbReference type="Pfam" id="PF23598"/>
    </source>
</evidence>
<keyword evidence="13" id="KW-1133">Transmembrane helix</keyword>
<keyword evidence="11" id="KW-0677">Repeat</keyword>
<comment type="subcellular location">
    <subcellularLocation>
        <location evidence="3">Cell membrane</location>
        <topology evidence="3">Single-pass type I membrane protein</topology>
    </subcellularLocation>
    <subcellularLocation>
        <location evidence="1">Membrane</location>
        <topology evidence="1">Peripheral membrane protein</topology>
    </subcellularLocation>
    <subcellularLocation>
        <location evidence="2">Secreted</location>
        <location evidence="2">Cell wall</location>
    </subcellularLocation>
</comment>